<dbReference type="Gene3D" id="3.40.190.10">
    <property type="entry name" value="Periplasmic binding protein-like II"/>
    <property type="match status" value="1"/>
</dbReference>
<keyword evidence="4" id="KW-1185">Reference proteome</keyword>
<dbReference type="AlphaFoldDB" id="A0A562B1W1"/>
<dbReference type="Pfam" id="PF03401">
    <property type="entry name" value="TctC"/>
    <property type="match status" value="1"/>
</dbReference>
<dbReference type="PIRSF" id="PIRSF017082">
    <property type="entry name" value="YflP"/>
    <property type="match status" value="1"/>
</dbReference>
<keyword evidence="2" id="KW-0732">Signal</keyword>
<evidence type="ECO:0000256" key="1">
    <source>
        <dbReference type="ARBA" id="ARBA00006987"/>
    </source>
</evidence>
<protein>
    <submittedName>
        <fullName evidence="3">Tripartite-type tricarboxylate transporter receptor subunit TctC</fullName>
    </submittedName>
</protein>
<dbReference type="SUPFAM" id="SSF53850">
    <property type="entry name" value="Periplasmic binding protein-like II"/>
    <property type="match status" value="1"/>
</dbReference>
<dbReference type="InterPro" id="IPR005064">
    <property type="entry name" value="BUG"/>
</dbReference>
<dbReference type="Gene3D" id="3.40.190.150">
    <property type="entry name" value="Bordetella uptake gene, domain 1"/>
    <property type="match status" value="1"/>
</dbReference>
<dbReference type="CDD" id="cd07012">
    <property type="entry name" value="PBP2_Bug_TTT"/>
    <property type="match status" value="1"/>
</dbReference>
<evidence type="ECO:0000256" key="2">
    <source>
        <dbReference type="SAM" id="SignalP"/>
    </source>
</evidence>
<dbReference type="PANTHER" id="PTHR42928">
    <property type="entry name" value="TRICARBOXYLATE-BINDING PROTEIN"/>
    <property type="match status" value="1"/>
</dbReference>
<feature type="chain" id="PRO_5021793649" evidence="2">
    <location>
        <begin position="24"/>
        <end position="321"/>
    </location>
</feature>
<comment type="similarity">
    <text evidence="1">Belongs to the UPF0065 (bug) family.</text>
</comment>
<proteinExistence type="inferred from homology"/>
<dbReference type="PANTHER" id="PTHR42928:SF5">
    <property type="entry name" value="BLR1237 PROTEIN"/>
    <property type="match status" value="1"/>
</dbReference>
<dbReference type="Proteomes" id="UP000318141">
    <property type="component" value="Unassembled WGS sequence"/>
</dbReference>
<dbReference type="EMBL" id="VLJN01000066">
    <property type="protein sequence ID" value="TWG78998.1"/>
    <property type="molecule type" value="Genomic_DNA"/>
</dbReference>
<evidence type="ECO:0000313" key="3">
    <source>
        <dbReference type="EMBL" id="TWG78998.1"/>
    </source>
</evidence>
<dbReference type="InterPro" id="IPR042100">
    <property type="entry name" value="Bug_dom1"/>
</dbReference>
<feature type="signal peptide" evidence="2">
    <location>
        <begin position="1"/>
        <end position="23"/>
    </location>
</feature>
<keyword evidence="3" id="KW-0675">Receptor</keyword>
<sequence>MMKRRATPLIFALLATAAASAQAAWPDRAITIVVPFSAGGNTDSIARIAAEWLTQTLHATVIVDNRPGANGAIAADYVARAANDGYTLFLATLPQMAIVPHLQKVRYDPLRSFTPVSIVATNPMALAVASNTKWNSLADVVKDAKAKPGQVAYASASKGSVSHLTTALFAQRAGISMNHIPYKGGNPAMSDLLGGQVAMYFGNVAEILPHRDSSKIKVIAVSGTRRIEQLPGVPTIAEQGYPGFETSTWNAIAAPAGTPPEIVNKLATSLESACTDAGFRGKLTAIGVDPLCSTPQAFAATLTRDLAKWGKAIEISGAAKD</sequence>
<gene>
    <name evidence="3" type="ORF">L602_000800000670</name>
</gene>
<evidence type="ECO:0000313" key="4">
    <source>
        <dbReference type="Proteomes" id="UP000318141"/>
    </source>
</evidence>
<dbReference type="OrthoDB" id="8964987at2"/>
<organism evidence="3 4">
    <name type="scientific">Cupriavidus gilardii J11</name>
    <dbReference type="NCBI Taxonomy" id="936133"/>
    <lineage>
        <taxon>Bacteria</taxon>
        <taxon>Pseudomonadati</taxon>
        <taxon>Pseudomonadota</taxon>
        <taxon>Betaproteobacteria</taxon>
        <taxon>Burkholderiales</taxon>
        <taxon>Burkholderiaceae</taxon>
        <taxon>Cupriavidus</taxon>
    </lineage>
</organism>
<accession>A0A562B1W1</accession>
<comment type="caution">
    <text evidence="3">The sequence shown here is derived from an EMBL/GenBank/DDBJ whole genome shotgun (WGS) entry which is preliminary data.</text>
</comment>
<reference evidence="3 4" key="1">
    <citation type="submission" date="2019-07" db="EMBL/GenBank/DDBJ databases">
        <title>Genome sequencing of lignin-degrading bacterial isolates.</title>
        <authorList>
            <person name="Gladden J."/>
        </authorList>
    </citation>
    <scope>NUCLEOTIDE SEQUENCE [LARGE SCALE GENOMIC DNA]</scope>
    <source>
        <strain evidence="3 4">J11</strain>
    </source>
</reference>
<name>A0A562B1W1_9BURK</name>